<evidence type="ECO:0000313" key="9">
    <source>
        <dbReference type="Proteomes" id="UP001205566"/>
    </source>
</evidence>
<keyword evidence="4" id="KW-1133">Transmembrane helix</keyword>
<dbReference type="InterPro" id="IPR004089">
    <property type="entry name" value="MCPsignal_dom"/>
</dbReference>
<dbReference type="CDD" id="cd06225">
    <property type="entry name" value="HAMP"/>
    <property type="match status" value="1"/>
</dbReference>
<dbReference type="PANTHER" id="PTHR43531:SF7">
    <property type="entry name" value="AEROTAXIS RECEPTOR"/>
    <property type="match status" value="1"/>
</dbReference>
<dbReference type="PROSITE" id="PS50885">
    <property type="entry name" value="HAMP"/>
    <property type="match status" value="1"/>
</dbReference>
<dbReference type="InterPro" id="IPR004090">
    <property type="entry name" value="Chemotax_Me-accpt_rcpt"/>
</dbReference>
<dbReference type="Pfam" id="PF00015">
    <property type="entry name" value="MCPsignal"/>
    <property type="match status" value="1"/>
</dbReference>
<protein>
    <submittedName>
        <fullName evidence="8">PAS domain-containing protein</fullName>
    </submittedName>
</protein>
<organism evidence="8 9">
    <name type="scientific">Microbulbifer elongatus</name>
    <dbReference type="NCBI Taxonomy" id="86173"/>
    <lineage>
        <taxon>Bacteria</taxon>
        <taxon>Pseudomonadati</taxon>
        <taxon>Pseudomonadota</taxon>
        <taxon>Gammaproteobacteria</taxon>
        <taxon>Cellvibrionales</taxon>
        <taxon>Microbulbiferaceae</taxon>
        <taxon>Microbulbifer</taxon>
    </lineage>
</organism>
<dbReference type="SMART" id="SM00283">
    <property type="entry name" value="MA"/>
    <property type="match status" value="1"/>
</dbReference>
<feature type="domain" description="Methyl-accepting transducer" evidence="5">
    <location>
        <begin position="275"/>
        <end position="504"/>
    </location>
</feature>
<evidence type="ECO:0000313" key="8">
    <source>
        <dbReference type="EMBL" id="MCQ3828386.1"/>
    </source>
</evidence>
<dbReference type="SUPFAM" id="SSF58104">
    <property type="entry name" value="Methyl-accepting chemotaxis protein (MCP) signaling domain"/>
    <property type="match status" value="1"/>
</dbReference>
<dbReference type="SMART" id="SM00304">
    <property type="entry name" value="HAMP"/>
    <property type="match status" value="1"/>
</dbReference>
<dbReference type="PRINTS" id="PR00260">
    <property type="entry name" value="CHEMTRNSDUCR"/>
</dbReference>
<evidence type="ECO:0000259" key="6">
    <source>
        <dbReference type="PROSITE" id="PS50112"/>
    </source>
</evidence>
<feature type="transmembrane region" description="Helical" evidence="4">
    <location>
        <begin position="171"/>
        <end position="193"/>
    </location>
</feature>
<accession>A0ABT1NWX2</accession>
<comment type="caution">
    <text evidence="8">The sequence shown here is derived from an EMBL/GenBank/DDBJ whole genome shotgun (WGS) entry which is preliminary data.</text>
</comment>
<dbReference type="InterPro" id="IPR051310">
    <property type="entry name" value="MCP_chemotaxis"/>
</dbReference>
<dbReference type="SMART" id="SM00086">
    <property type="entry name" value="PAC"/>
    <property type="match status" value="1"/>
</dbReference>
<dbReference type="InterPro" id="IPR001610">
    <property type="entry name" value="PAC"/>
</dbReference>
<evidence type="ECO:0000259" key="7">
    <source>
        <dbReference type="PROSITE" id="PS50885"/>
    </source>
</evidence>
<dbReference type="SMART" id="SM00091">
    <property type="entry name" value="PAS"/>
    <property type="match status" value="1"/>
</dbReference>
<dbReference type="Pfam" id="PF08447">
    <property type="entry name" value="PAS_3"/>
    <property type="match status" value="1"/>
</dbReference>
<dbReference type="CDD" id="cd11386">
    <property type="entry name" value="MCP_signal"/>
    <property type="match status" value="1"/>
</dbReference>
<reference evidence="8" key="1">
    <citation type="thesis" date="2020" institute="Technische Universitat Dresden" country="Dresden, Germany">
        <title>The Agarolytic System of Microbulbifer elongatus PORT2, Isolated from Batu Karas, Pangandaran West Java Indonesia.</title>
        <authorList>
            <person name="Anggraeni S.R."/>
        </authorList>
    </citation>
    <scope>NUCLEOTIDE SEQUENCE</scope>
    <source>
        <strain evidence="8">PORT2</strain>
    </source>
</reference>
<dbReference type="InterPro" id="IPR000014">
    <property type="entry name" value="PAS"/>
</dbReference>
<feature type="transmembrane region" description="Helical" evidence="4">
    <location>
        <begin position="199"/>
        <end position="221"/>
    </location>
</feature>
<dbReference type="InterPro" id="IPR013655">
    <property type="entry name" value="PAS_fold_3"/>
</dbReference>
<comment type="similarity">
    <text evidence="2">Belongs to the methyl-accepting chemotaxis (MCP) protein family.</text>
</comment>
<evidence type="ECO:0000256" key="4">
    <source>
        <dbReference type="SAM" id="Phobius"/>
    </source>
</evidence>
<evidence type="ECO:0000259" key="5">
    <source>
        <dbReference type="PROSITE" id="PS50111"/>
    </source>
</evidence>
<dbReference type="RefSeq" id="WP_255873233.1">
    <property type="nucleotide sequence ID" value="NZ_JACASI010000011.1"/>
</dbReference>
<keyword evidence="4" id="KW-0472">Membrane</keyword>
<gene>
    <name evidence="8" type="ORF">HXX02_02905</name>
</gene>
<dbReference type="InterPro" id="IPR003660">
    <property type="entry name" value="HAMP_dom"/>
</dbReference>
<evidence type="ECO:0000256" key="3">
    <source>
        <dbReference type="PROSITE-ProRule" id="PRU00284"/>
    </source>
</evidence>
<dbReference type="SUPFAM" id="SSF55785">
    <property type="entry name" value="PYP-like sensor domain (PAS domain)"/>
    <property type="match status" value="1"/>
</dbReference>
<dbReference type="Pfam" id="PF00672">
    <property type="entry name" value="HAMP"/>
    <property type="match status" value="1"/>
</dbReference>
<dbReference type="EMBL" id="JACASI010000011">
    <property type="protein sequence ID" value="MCQ3828386.1"/>
    <property type="molecule type" value="Genomic_DNA"/>
</dbReference>
<dbReference type="CDD" id="cd00130">
    <property type="entry name" value="PAS"/>
    <property type="match status" value="1"/>
</dbReference>
<keyword evidence="4" id="KW-0812">Transmembrane</keyword>
<dbReference type="InterPro" id="IPR035965">
    <property type="entry name" value="PAS-like_dom_sf"/>
</dbReference>
<dbReference type="Gene3D" id="1.10.287.950">
    <property type="entry name" value="Methyl-accepting chemotaxis protein"/>
    <property type="match status" value="1"/>
</dbReference>
<dbReference type="PROSITE" id="PS50111">
    <property type="entry name" value="CHEMOTAXIS_TRANSDUC_2"/>
    <property type="match status" value="1"/>
</dbReference>
<dbReference type="PROSITE" id="PS50112">
    <property type="entry name" value="PAS"/>
    <property type="match status" value="1"/>
</dbReference>
<dbReference type="NCBIfam" id="TIGR00229">
    <property type="entry name" value="sensory_box"/>
    <property type="match status" value="1"/>
</dbReference>
<keyword evidence="1 3" id="KW-0807">Transducer</keyword>
<evidence type="ECO:0000256" key="1">
    <source>
        <dbReference type="ARBA" id="ARBA00023224"/>
    </source>
</evidence>
<dbReference type="PANTHER" id="PTHR43531">
    <property type="entry name" value="PROTEIN ICFG"/>
    <property type="match status" value="1"/>
</dbReference>
<keyword evidence="9" id="KW-1185">Reference proteome</keyword>
<name>A0ABT1NWX2_9GAMM</name>
<dbReference type="Proteomes" id="UP001205566">
    <property type="component" value="Unassembled WGS sequence"/>
</dbReference>
<sequence length="557" mass="59676">MSMKNNQPVTNREYALREKDFLISRTDLRGRIVYANSAFVEVSGYSQDELIGANHNIVRHPDMPPQAFANLWQTIRKGEVWIGLVKNRRKDGGFYWVRAHVTPVMDAGQVTGYVSVRLRAERREIEQAESWYQDLREGRGGNLTLCRGELLHRGPKGWWQRATRASLKIRLGALVGLAGVSLLLGALSATSLYGANTPLIVAVTGFTLLAALTISLARSVLRPVQDMQKFILQIAAGNLGTQAPTGTNGEMSHLAHALTVMHRSLHDIVSEVSASVAVSVPSARTIADGNDDLASRTHQQAASLQQTASSMEEITITVGQNADNAQQAFGLAERASREVKVSGATMGQIVETMQRITQSSKQMAAIIETIDGIAFQTNILALNASVEAARAGEHGRGFAVVAQEVRNLAGRSAGAAKEIRGLIDGSNREVNGGAELVRQAGSSIAGVVESVTRVSDIMREISTASAEQSTGIGHINLAVAQMDEVTKQNADKVRAIAKSSAELQARMARFSQAVTVFSLDNSVSEKTSPGLTSTKAVGRLCEQSAVNMPTETRASAG</sequence>
<evidence type="ECO:0000256" key="2">
    <source>
        <dbReference type="ARBA" id="ARBA00029447"/>
    </source>
</evidence>
<feature type="domain" description="PAS" evidence="6">
    <location>
        <begin position="27"/>
        <end position="78"/>
    </location>
</feature>
<dbReference type="Gene3D" id="3.30.450.20">
    <property type="entry name" value="PAS domain"/>
    <property type="match status" value="1"/>
</dbReference>
<proteinExistence type="inferred from homology"/>
<feature type="domain" description="HAMP" evidence="7">
    <location>
        <begin position="218"/>
        <end position="270"/>
    </location>
</feature>